<dbReference type="PANTHER" id="PTHR33376:SF15">
    <property type="entry name" value="BLL6794 PROTEIN"/>
    <property type="match status" value="1"/>
</dbReference>
<dbReference type="Gene3D" id="3.40.190.170">
    <property type="entry name" value="Bacterial extracellular solute-binding protein, family 7"/>
    <property type="match status" value="1"/>
</dbReference>
<evidence type="ECO:0000313" key="6">
    <source>
        <dbReference type="Proteomes" id="UP001265259"/>
    </source>
</evidence>
<dbReference type="Pfam" id="PF03480">
    <property type="entry name" value="DctP"/>
    <property type="match status" value="1"/>
</dbReference>
<feature type="chain" id="PRO_5046589782" evidence="4">
    <location>
        <begin position="24"/>
        <end position="342"/>
    </location>
</feature>
<evidence type="ECO:0000256" key="3">
    <source>
        <dbReference type="ARBA" id="ARBA00022764"/>
    </source>
</evidence>
<keyword evidence="2 4" id="KW-0732">Signal</keyword>
<organism evidence="5 6">
    <name type="scientific">Tropicimonas omnivorans</name>
    <dbReference type="NCBI Taxonomy" id="3075590"/>
    <lineage>
        <taxon>Bacteria</taxon>
        <taxon>Pseudomonadati</taxon>
        <taxon>Pseudomonadota</taxon>
        <taxon>Alphaproteobacteria</taxon>
        <taxon>Rhodobacterales</taxon>
        <taxon>Roseobacteraceae</taxon>
        <taxon>Tropicimonas</taxon>
    </lineage>
</organism>
<comment type="subcellular location">
    <subcellularLocation>
        <location evidence="1">Periplasm</location>
    </subcellularLocation>
</comment>
<comment type="caution">
    <text evidence="5">The sequence shown here is derived from an EMBL/GenBank/DDBJ whole genome shotgun (WGS) entry which is preliminary data.</text>
</comment>
<accession>A0ABU3DHK9</accession>
<dbReference type="EMBL" id="JAVRHL010000003">
    <property type="protein sequence ID" value="MDT0683206.1"/>
    <property type="molecule type" value="Genomic_DNA"/>
</dbReference>
<dbReference type="Proteomes" id="UP001265259">
    <property type="component" value="Unassembled WGS sequence"/>
</dbReference>
<name>A0ABU3DHK9_9RHOB</name>
<feature type="signal peptide" evidence="4">
    <location>
        <begin position="1"/>
        <end position="23"/>
    </location>
</feature>
<evidence type="ECO:0000256" key="4">
    <source>
        <dbReference type="SAM" id="SignalP"/>
    </source>
</evidence>
<evidence type="ECO:0000256" key="1">
    <source>
        <dbReference type="ARBA" id="ARBA00004418"/>
    </source>
</evidence>
<keyword evidence="3" id="KW-0574">Periplasm</keyword>
<sequence length="342" mass="36305">MSVYVRGLTAAATLAMLGGTAAAQETELVMSSWLPPRHPIVVNAMKPWAEEVAEVTDGRVTVRVLASPLGAPPAHFDMARDGVADITYGLHSFSQDDRFDASEVGQFSFLGDDAVSVSEAFYTVYTEDLGAAEDHEGTHILGLFTHGPGAFHNGRRAIETPADFEGLKIRVPGGYTATLMEGLSATPIFTSSTEVYEQLSRGVIDGATFTKEALTAFNLTDDIAYTTTVPGGMYNTTWFLVMNEGAWDGISAEDQEAIEGISGLAFAERVGTAWNDADTAAEAEIEEAGIETSPANDEVLAAIREVASQAEEDWADSLPEGQDGLAALARLREMTGVEGPAD</sequence>
<dbReference type="CDD" id="cd13665">
    <property type="entry name" value="PBP2_TRAP_Dctp3_4"/>
    <property type="match status" value="1"/>
</dbReference>
<dbReference type="RefSeq" id="WP_311691542.1">
    <property type="nucleotide sequence ID" value="NZ_JAVRHL010000003.1"/>
</dbReference>
<dbReference type="InterPro" id="IPR038404">
    <property type="entry name" value="TRAP_DctP_sf"/>
</dbReference>
<evidence type="ECO:0000313" key="5">
    <source>
        <dbReference type="EMBL" id="MDT0683206.1"/>
    </source>
</evidence>
<keyword evidence="6" id="KW-1185">Reference proteome</keyword>
<proteinExistence type="predicted"/>
<dbReference type="NCBIfam" id="NF037995">
    <property type="entry name" value="TRAP_S1"/>
    <property type="match status" value="1"/>
</dbReference>
<dbReference type="PANTHER" id="PTHR33376">
    <property type="match status" value="1"/>
</dbReference>
<protein>
    <submittedName>
        <fullName evidence="5">TRAP transporter substrate-binding protein</fullName>
    </submittedName>
</protein>
<reference evidence="5 6" key="1">
    <citation type="submission" date="2023-09" db="EMBL/GenBank/DDBJ databases">
        <authorList>
            <person name="Rey-Velasco X."/>
        </authorList>
    </citation>
    <scope>NUCLEOTIDE SEQUENCE [LARGE SCALE GENOMIC DNA]</scope>
    <source>
        <strain evidence="5 6">F158</strain>
    </source>
</reference>
<evidence type="ECO:0000256" key="2">
    <source>
        <dbReference type="ARBA" id="ARBA00022729"/>
    </source>
</evidence>
<gene>
    <name evidence="5" type="ORF">RM543_10950</name>
</gene>
<dbReference type="InterPro" id="IPR018389">
    <property type="entry name" value="DctP_fam"/>
</dbReference>